<dbReference type="Pfam" id="PF00079">
    <property type="entry name" value="Serpin"/>
    <property type="match status" value="1"/>
</dbReference>
<dbReference type="SUPFAM" id="SSF56574">
    <property type="entry name" value="Serpins"/>
    <property type="match status" value="1"/>
</dbReference>
<sequence>MLPFLNTGSLEDLNSIISRLIESFNTRSEGDTSLSCVGGIWIDQSLTIKPSFKEVANTIYRAEAEVVYFQHKEKKSSTPPRMLRNTRVVAYNNLDQDVQNLPKKLQGEAMENRETSQKVALQALRDASATKNLVQVLKYKRLPQNLFLNPKPLLKSRIRFSRFNNYVFRCYKTLSDLSRSARADAPSACFDQFLEFYKHIVEAYKTLSDLSRSARADAPSACFDQFLEFYKHIVEAISNLESVPAARGTNPIEKQEKDNPSILQEVFDQNNQSEFNSSKRRPVLQKSVSATSERNDQKTNFGKHLRSTTRKGLSTLLAKLPLEVVFKNDENEKPTSSCFSNTIKLGKHIKLEAGNWFMEFLEDALKKGLKKPTGPAANDARKVPKSLILKVINWVEVEQCDGSKKPIHPKALQVARKLRIKEKIP</sequence>
<feature type="domain" description="DUF6857" evidence="4">
    <location>
        <begin position="166"/>
        <end position="386"/>
    </location>
</feature>
<dbReference type="EMBL" id="JACGCM010000631">
    <property type="protein sequence ID" value="KAF6169583.1"/>
    <property type="molecule type" value="Genomic_DNA"/>
</dbReference>
<reference evidence="5 6" key="1">
    <citation type="journal article" date="2020" name="IScience">
        <title>Genome Sequencing of the Endangered Kingdonia uniflora (Circaeasteraceae, Ranunculales) Reveals Potential Mechanisms of Evolutionary Specialization.</title>
        <authorList>
            <person name="Sun Y."/>
            <person name="Deng T."/>
            <person name="Zhang A."/>
            <person name="Moore M.J."/>
            <person name="Landis J.B."/>
            <person name="Lin N."/>
            <person name="Zhang H."/>
            <person name="Zhang X."/>
            <person name="Huang J."/>
            <person name="Zhang X."/>
            <person name="Sun H."/>
            <person name="Wang H."/>
        </authorList>
    </citation>
    <scope>NUCLEOTIDE SEQUENCE [LARGE SCALE GENOMIC DNA]</scope>
    <source>
        <strain evidence="5">TB1705</strain>
        <tissue evidence="5">Leaf</tissue>
    </source>
</reference>
<evidence type="ECO:0000256" key="1">
    <source>
        <dbReference type="ARBA" id="ARBA00009500"/>
    </source>
</evidence>
<feature type="domain" description="Serpin" evidence="3">
    <location>
        <begin position="8"/>
        <end position="74"/>
    </location>
</feature>
<comment type="caution">
    <text evidence="5">The sequence shown here is derived from an EMBL/GenBank/DDBJ whole genome shotgun (WGS) entry which is preliminary data.</text>
</comment>
<evidence type="ECO:0000259" key="3">
    <source>
        <dbReference type="Pfam" id="PF00079"/>
    </source>
</evidence>
<proteinExistence type="inferred from homology"/>
<accession>A0A7J7NR63</accession>
<dbReference type="PANTHER" id="PTHR31928:SF6">
    <property type="entry name" value="DUF936 DOMAIN-CONTAINING PROTEIN"/>
    <property type="match status" value="1"/>
</dbReference>
<dbReference type="InterPro" id="IPR049172">
    <property type="entry name" value="DUF6857_pln"/>
</dbReference>
<protein>
    <submittedName>
        <fullName evidence="5">Uncharacterized protein</fullName>
    </submittedName>
</protein>
<evidence type="ECO:0000313" key="5">
    <source>
        <dbReference type="EMBL" id="KAF6169583.1"/>
    </source>
</evidence>
<keyword evidence="6" id="KW-1185">Reference proteome</keyword>
<gene>
    <name evidence="5" type="ORF">GIB67_043300</name>
</gene>
<dbReference type="InterPro" id="IPR023796">
    <property type="entry name" value="Serpin_dom"/>
</dbReference>
<feature type="region of interest" description="Disordered" evidence="2">
    <location>
        <begin position="272"/>
        <end position="305"/>
    </location>
</feature>
<dbReference type="InterPro" id="IPR036186">
    <property type="entry name" value="Serpin_sf"/>
</dbReference>
<organism evidence="5 6">
    <name type="scientific">Kingdonia uniflora</name>
    <dbReference type="NCBI Taxonomy" id="39325"/>
    <lineage>
        <taxon>Eukaryota</taxon>
        <taxon>Viridiplantae</taxon>
        <taxon>Streptophyta</taxon>
        <taxon>Embryophyta</taxon>
        <taxon>Tracheophyta</taxon>
        <taxon>Spermatophyta</taxon>
        <taxon>Magnoliopsida</taxon>
        <taxon>Ranunculales</taxon>
        <taxon>Circaeasteraceae</taxon>
        <taxon>Kingdonia</taxon>
    </lineage>
</organism>
<evidence type="ECO:0000313" key="6">
    <source>
        <dbReference type="Proteomes" id="UP000541444"/>
    </source>
</evidence>
<comment type="similarity">
    <text evidence="1">Belongs to the serpin family.</text>
</comment>
<dbReference type="Pfam" id="PF21647">
    <property type="entry name" value="DUF6857"/>
    <property type="match status" value="1"/>
</dbReference>
<dbReference type="PANTHER" id="PTHR31928">
    <property type="entry name" value="EXPRESSED PROTEIN"/>
    <property type="match status" value="1"/>
</dbReference>
<dbReference type="OrthoDB" id="1602505at2759"/>
<dbReference type="Proteomes" id="UP000541444">
    <property type="component" value="Unassembled WGS sequence"/>
</dbReference>
<name>A0A7J7NR63_9MAGN</name>
<dbReference type="InterPro" id="IPR010341">
    <property type="entry name" value="DUF936_pln"/>
</dbReference>
<evidence type="ECO:0000256" key="2">
    <source>
        <dbReference type="SAM" id="MobiDB-lite"/>
    </source>
</evidence>
<evidence type="ECO:0000259" key="4">
    <source>
        <dbReference type="Pfam" id="PF21647"/>
    </source>
</evidence>
<dbReference type="AlphaFoldDB" id="A0A7J7NR63"/>
<dbReference type="Gene3D" id="3.30.497.10">
    <property type="entry name" value="Antithrombin, subunit I, domain 2"/>
    <property type="match status" value="1"/>
</dbReference>
<dbReference type="InterPro" id="IPR042178">
    <property type="entry name" value="Serpin_sf_1"/>
</dbReference>